<proteinExistence type="predicted"/>
<evidence type="ECO:0000313" key="2">
    <source>
        <dbReference type="EMBL" id="UOQ58318.1"/>
    </source>
</evidence>
<feature type="coiled-coil region" evidence="1">
    <location>
        <begin position="221"/>
        <end position="248"/>
    </location>
</feature>
<sequence>MTNGWQALRRGESALERRRFLERAHERFIGERATRLDGGFDGDRGTERAAESAGLRAVVLDSWMRARRLTVDPDRLPERQAIDEAQLAELQRTHPIGEALAVVRRLLLAEASESGFIVALGDAAGRLLWVDGDARLRARAEEMGFRAGMDWSEHAVGTSAPGSALALDHAIQVLGAEHYSRAVHPWSCTAAPVHDPASGAIIGVIDVTGGDGAASPHLMPLMDATVAAVEAELQLAALRRRMEQERGTRARPSRPTTAPPRLVVLGRDPAMLERDGGALPVSGRHAEILLALAAAPNGLPAAELAHRVYGYAGAEGTLRPEMVRLRRWLEQHATGIALHSRPYRLEPPLRVDAHETLEALSRGAHRLALAAYEGPVLPASDAPVVTELRAAVDATLREAMLQSAAAEPLFDYAQNWAADDARVWETLLQVLPPLSPKRARVVARLEGIAREQ</sequence>
<keyword evidence="1" id="KW-0175">Coiled coil</keyword>
<reference evidence="2 3" key="1">
    <citation type="submission" date="2022-04" db="EMBL/GenBank/DDBJ databases">
        <title>Leucobacter sp. isolated from rhizosphere of garlic.</title>
        <authorList>
            <person name="Won M."/>
            <person name="Lee C.-M."/>
            <person name="Woen H.-Y."/>
            <person name="Kwon S.-W."/>
        </authorList>
    </citation>
    <scope>NUCLEOTIDE SEQUENCE [LARGE SCALE GENOMIC DNA]</scope>
    <source>
        <strain evidence="2 3">H21R-40</strain>
    </source>
</reference>
<organism evidence="2 3">
    <name type="scientific">Leucobacter allii</name>
    <dbReference type="NCBI Taxonomy" id="2932247"/>
    <lineage>
        <taxon>Bacteria</taxon>
        <taxon>Bacillati</taxon>
        <taxon>Actinomycetota</taxon>
        <taxon>Actinomycetes</taxon>
        <taxon>Micrococcales</taxon>
        <taxon>Microbacteriaceae</taxon>
        <taxon>Leucobacter</taxon>
    </lineage>
</organism>
<protein>
    <submittedName>
        <fullName evidence="2">Transcriptional regulator</fullName>
    </submittedName>
</protein>
<dbReference type="InterPro" id="IPR029016">
    <property type="entry name" value="GAF-like_dom_sf"/>
</dbReference>
<dbReference type="RefSeq" id="WP_244729368.1">
    <property type="nucleotide sequence ID" value="NZ_CP095045.1"/>
</dbReference>
<evidence type="ECO:0000313" key="3">
    <source>
        <dbReference type="Proteomes" id="UP000831786"/>
    </source>
</evidence>
<dbReference type="Gene3D" id="3.30.450.40">
    <property type="match status" value="1"/>
</dbReference>
<keyword evidence="3" id="KW-1185">Reference proteome</keyword>
<gene>
    <name evidence="2" type="ORF">MUN78_05610</name>
</gene>
<evidence type="ECO:0000256" key="1">
    <source>
        <dbReference type="SAM" id="Coils"/>
    </source>
</evidence>
<accession>A0ABY4FPW6</accession>
<name>A0ABY4FPW6_9MICO</name>
<dbReference type="EMBL" id="CP095045">
    <property type="protein sequence ID" value="UOQ58318.1"/>
    <property type="molecule type" value="Genomic_DNA"/>
</dbReference>
<dbReference type="Proteomes" id="UP000831786">
    <property type="component" value="Chromosome"/>
</dbReference>